<dbReference type="GO" id="GO:0005886">
    <property type="term" value="C:plasma membrane"/>
    <property type="evidence" value="ECO:0007669"/>
    <property type="project" value="UniProtKB-SubCell"/>
</dbReference>
<evidence type="ECO:0000313" key="10">
    <source>
        <dbReference type="EMBL" id="GIJ71577.1"/>
    </source>
</evidence>
<feature type="transmembrane region" description="Helical" evidence="7">
    <location>
        <begin position="493"/>
        <end position="513"/>
    </location>
</feature>
<keyword evidence="3 7" id="KW-0812">Transmembrane</keyword>
<evidence type="ECO:0000256" key="7">
    <source>
        <dbReference type="SAM" id="Phobius"/>
    </source>
</evidence>
<name>A0A8J4EGW5_9ACTN</name>
<dbReference type="Pfam" id="PF12704">
    <property type="entry name" value="MacB_PCD"/>
    <property type="match status" value="2"/>
</dbReference>
<dbReference type="AlphaFoldDB" id="A0A8J4EGW5"/>
<evidence type="ECO:0000256" key="4">
    <source>
        <dbReference type="ARBA" id="ARBA00022989"/>
    </source>
</evidence>
<accession>A0A8J4EGW5</accession>
<keyword evidence="5 7" id="KW-0472">Membrane</keyword>
<evidence type="ECO:0000259" key="8">
    <source>
        <dbReference type="Pfam" id="PF02687"/>
    </source>
</evidence>
<evidence type="ECO:0000256" key="1">
    <source>
        <dbReference type="ARBA" id="ARBA00004651"/>
    </source>
</evidence>
<keyword evidence="11" id="KW-1185">Reference proteome</keyword>
<feature type="domain" description="ABC3 transporter permease C-terminal" evidence="8">
    <location>
        <begin position="725"/>
        <end position="841"/>
    </location>
</feature>
<feature type="transmembrane region" description="Helical" evidence="7">
    <location>
        <begin position="719"/>
        <end position="747"/>
    </location>
</feature>
<sequence>MLRATVKSLLSHKLRLLLSGLAVALGVLAVSGALVLTSTLSRTYTDMFSTAYDSIDVSVTARPKVDLGYSSAPTTLPADLVDRLRAVPGVARVTGSVSSVDGARVVGPDGKVLTSFGAPRFGVNWTGEDDFVALRTGRGPLTDDEVVINGELADATGSTVGDRIDVVTLEPRRGFTIVGVFGYAGDRNSLAGETMVAFTTPAAQRLLLGEENVFTSVDLRAAAGVTEAQLRDRVTAELGGAYRVQTGAELTAEAGRQLDEGLRFFNYILLGFAFVALFVGVFLIVNTFSIVVAQRVRELALMRAMGASRGQLLASVEFEALLVGVVASVVGLLLGIGTGRLLAWLYATYLGGGVTLAPLAVPLSAVVGGLGVGIGVTVVAALLPALRAARVAPVAAMQESAAPGVRLSRIAAVGGAVTVVGAATMLAGLTDRAGEGNSLIALLVGLLVTLVGITALTPALARPVVAALGAVFRRWTPGRLGERNSTRNPRRTAITAAALMIGIALITGINVILTSVTRSVEHVMDDRISAELIIAGDPVNGLRPNFDTAVLDRARALPGVDAVLGTYADVALVDGEQTLVVAVTDSTTMHSMFGMTVTAGSLDGLGAGEFVIDEKTAAGKGLHVGDTVPVQLTKGAARTFTVKGIYEQTAAGSGWMTSAAEAANFRAADPSMGFVDVAPGASVATVKAHVADLLADSPEVSVADRSGFVRQQTRVLDTVLAMVQILMALSIVIAVLGIVNTLALSVIERTREFGLLRAIGLGRGQMMEMVGAESVLISVFGAVLGLVVGVGLGVAVVLGLRDEGITTIALPWSQMATYLVLGAVIGLVAAVLPAIRAARLDVLNAIAYE</sequence>
<dbReference type="InterPro" id="IPR025857">
    <property type="entry name" value="MacB_PCD"/>
</dbReference>
<evidence type="ECO:0000256" key="2">
    <source>
        <dbReference type="ARBA" id="ARBA00022475"/>
    </source>
</evidence>
<keyword evidence="4 7" id="KW-1133">Transmembrane helix</keyword>
<evidence type="ECO:0000256" key="3">
    <source>
        <dbReference type="ARBA" id="ARBA00022692"/>
    </source>
</evidence>
<dbReference type="Proteomes" id="UP000635606">
    <property type="component" value="Unassembled WGS sequence"/>
</dbReference>
<comment type="similarity">
    <text evidence="6">Belongs to the ABC-4 integral membrane protein family.</text>
</comment>
<dbReference type="PANTHER" id="PTHR30572:SF4">
    <property type="entry name" value="ABC TRANSPORTER PERMEASE YTRF"/>
    <property type="match status" value="1"/>
</dbReference>
<dbReference type="InterPro" id="IPR050250">
    <property type="entry name" value="Macrolide_Exporter_MacB"/>
</dbReference>
<dbReference type="RefSeq" id="WP_203931434.1">
    <property type="nucleotide sequence ID" value="NZ_BOPH01000088.1"/>
</dbReference>
<protein>
    <submittedName>
        <fullName evidence="10">ABC transporter</fullName>
    </submittedName>
</protein>
<keyword evidence="2" id="KW-1003">Cell membrane</keyword>
<reference evidence="10" key="1">
    <citation type="submission" date="2021-01" db="EMBL/GenBank/DDBJ databases">
        <title>Whole genome shotgun sequence of Virgisporangium ochraceum NBRC 16418.</title>
        <authorList>
            <person name="Komaki H."/>
            <person name="Tamura T."/>
        </authorList>
    </citation>
    <scope>NUCLEOTIDE SEQUENCE</scope>
    <source>
        <strain evidence="10">NBRC 16418</strain>
    </source>
</reference>
<evidence type="ECO:0000313" key="11">
    <source>
        <dbReference type="Proteomes" id="UP000635606"/>
    </source>
</evidence>
<evidence type="ECO:0000256" key="5">
    <source>
        <dbReference type="ARBA" id="ARBA00023136"/>
    </source>
</evidence>
<evidence type="ECO:0000256" key="6">
    <source>
        <dbReference type="ARBA" id="ARBA00038076"/>
    </source>
</evidence>
<feature type="transmembrane region" description="Helical" evidence="7">
    <location>
        <begin position="775"/>
        <end position="800"/>
    </location>
</feature>
<proteinExistence type="inferred from homology"/>
<gene>
    <name evidence="10" type="ORF">Voc01_064940</name>
</gene>
<organism evidence="10 11">
    <name type="scientific">Virgisporangium ochraceum</name>
    <dbReference type="NCBI Taxonomy" id="65505"/>
    <lineage>
        <taxon>Bacteria</taxon>
        <taxon>Bacillati</taxon>
        <taxon>Actinomycetota</taxon>
        <taxon>Actinomycetes</taxon>
        <taxon>Micromonosporales</taxon>
        <taxon>Micromonosporaceae</taxon>
        <taxon>Virgisporangium</taxon>
    </lineage>
</organism>
<dbReference type="EMBL" id="BOPH01000088">
    <property type="protein sequence ID" value="GIJ71577.1"/>
    <property type="molecule type" value="Genomic_DNA"/>
</dbReference>
<comment type="subcellular location">
    <subcellularLocation>
        <location evidence="1">Cell membrane</location>
        <topology evidence="1">Multi-pass membrane protein</topology>
    </subcellularLocation>
</comment>
<dbReference type="InterPro" id="IPR003838">
    <property type="entry name" value="ABC3_permease_C"/>
</dbReference>
<feature type="transmembrane region" description="Helical" evidence="7">
    <location>
        <begin position="356"/>
        <end position="386"/>
    </location>
</feature>
<feature type="transmembrane region" description="Helical" evidence="7">
    <location>
        <begin position="815"/>
        <end position="835"/>
    </location>
</feature>
<feature type="domain" description="ABC3 transporter permease C-terminal" evidence="8">
    <location>
        <begin position="272"/>
        <end position="391"/>
    </location>
</feature>
<feature type="transmembrane region" description="Helical" evidence="7">
    <location>
        <begin position="439"/>
        <end position="472"/>
    </location>
</feature>
<dbReference type="PANTHER" id="PTHR30572">
    <property type="entry name" value="MEMBRANE COMPONENT OF TRANSPORTER-RELATED"/>
    <property type="match status" value="1"/>
</dbReference>
<feature type="domain" description="MacB-like periplasmic core" evidence="9">
    <location>
        <begin position="492"/>
        <end position="692"/>
    </location>
</feature>
<dbReference type="Pfam" id="PF02687">
    <property type="entry name" value="FtsX"/>
    <property type="match status" value="2"/>
</dbReference>
<evidence type="ECO:0000259" key="9">
    <source>
        <dbReference type="Pfam" id="PF12704"/>
    </source>
</evidence>
<feature type="transmembrane region" description="Helical" evidence="7">
    <location>
        <begin position="407"/>
        <end position="427"/>
    </location>
</feature>
<feature type="domain" description="MacB-like periplasmic core" evidence="9">
    <location>
        <begin position="18"/>
        <end position="236"/>
    </location>
</feature>
<feature type="transmembrane region" description="Helical" evidence="7">
    <location>
        <begin position="312"/>
        <end position="336"/>
    </location>
</feature>
<dbReference type="GO" id="GO:0022857">
    <property type="term" value="F:transmembrane transporter activity"/>
    <property type="evidence" value="ECO:0007669"/>
    <property type="project" value="TreeGrafter"/>
</dbReference>
<comment type="caution">
    <text evidence="10">The sequence shown here is derived from an EMBL/GenBank/DDBJ whole genome shotgun (WGS) entry which is preliminary data.</text>
</comment>
<feature type="transmembrane region" description="Helical" evidence="7">
    <location>
        <begin position="264"/>
        <end position="291"/>
    </location>
</feature>